<dbReference type="RefSeq" id="WP_236892791.1">
    <property type="nucleotide sequence ID" value="NZ_AP024488.1"/>
</dbReference>
<sequence length="80" mass="9133">MLWYNKAIATIDKTSGREEVERFKGDLSILSSEGKLQPEALVLLNSLMIVVELILSIFLEKEHTQNQQKLKQFTLTNIQG</sequence>
<proteinExistence type="predicted"/>
<gene>
    <name evidence="2" type="ORF">DSLASN_21120</name>
</gene>
<name>A0ABM7PH98_9BACT</name>
<reference evidence="2 3" key="1">
    <citation type="submission" date="2021-02" db="EMBL/GenBank/DDBJ databases">
        <title>Complete genome of Desulfoluna sp. strain ASN36.</title>
        <authorList>
            <person name="Takahashi A."/>
            <person name="Kojima H."/>
            <person name="Fukui M."/>
        </authorList>
    </citation>
    <scope>NUCLEOTIDE SEQUENCE [LARGE SCALE GENOMIC DNA]</scope>
    <source>
        <strain evidence="2 3">ASN36</strain>
    </source>
</reference>
<evidence type="ECO:0000313" key="3">
    <source>
        <dbReference type="Proteomes" id="UP001320148"/>
    </source>
</evidence>
<dbReference type="EMBL" id="AP024488">
    <property type="protein sequence ID" value="BCS96480.1"/>
    <property type="molecule type" value="Genomic_DNA"/>
</dbReference>
<accession>A0ABM7PH98</accession>
<dbReference type="Proteomes" id="UP001320148">
    <property type="component" value="Chromosome"/>
</dbReference>
<evidence type="ECO:0000313" key="2">
    <source>
        <dbReference type="EMBL" id="BCS96480.1"/>
    </source>
</evidence>
<organism evidence="2 3">
    <name type="scientific">Desulfoluna limicola</name>
    <dbReference type="NCBI Taxonomy" id="2810562"/>
    <lineage>
        <taxon>Bacteria</taxon>
        <taxon>Pseudomonadati</taxon>
        <taxon>Thermodesulfobacteriota</taxon>
        <taxon>Desulfobacteria</taxon>
        <taxon>Desulfobacterales</taxon>
        <taxon>Desulfolunaceae</taxon>
        <taxon>Desulfoluna</taxon>
    </lineage>
</organism>
<feature type="transmembrane region" description="Helical" evidence="1">
    <location>
        <begin position="40"/>
        <end position="59"/>
    </location>
</feature>
<keyword evidence="3" id="KW-1185">Reference proteome</keyword>
<protein>
    <submittedName>
        <fullName evidence="2">Uncharacterized protein</fullName>
    </submittedName>
</protein>
<evidence type="ECO:0000256" key="1">
    <source>
        <dbReference type="SAM" id="Phobius"/>
    </source>
</evidence>
<keyword evidence="1" id="KW-0812">Transmembrane</keyword>
<keyword evidence="1" id="KW-0472">Membrane</keyword>
<keyword evidence="1" id="KW-1133">Transmembrane helix</keyword>